<feature type="region of interest" description="Disordered" evidence="1">
    <location>
        <begin position="127"/>
        <end position="152"/>
    </location>
</feature>
<protein>
    <submittedName>
        <fullName evidence="2">KRRI-Interacting protein 1</fullName>
    </submittedName>
</protein>
<gene>
    <name evidence="2" type="primary">KRI1</name>
    <name evidence="2" type="ORF">FOZ63_007123</name>
</gene>
<feature type="compositionally biased region" description="Basic and acidic residues" evidence="1">
    <location>
        <begin position="249"/>
        <end position="260"/>
    </location>
</feature>
<dbReference type="Proteomes" id="UP000553632">
    <property type="component" value="Unassembled WGS sequence"/>
</dbReference>
<dbReference type="PANTHER" id="PTHR14490:SF5">
    <property type="entry name" value="PROTEIN KRI1 HOMOLOG"/>
    <property type="match status" value="1"/>
</dbReference>
<feature type="non-terminal residue" evidence="2">
    <location>
        <position position="297"/>
    </location>
</feature>
<feature type="compositionally biased region" description="Acidic residues" evidence="1">
    <location>
        <begin position="44"/>
        <end position="58"/>
    </location>
</feature>
<evidence type="ECO:0000256" key="1">
    <source>
        <dbReference type="SAM" id="MobiDB-lite"/>
    </source>
</evidence>
<organism evidence="2 3">
    <name type="scientific">Perkinsus olseni</name>
    <name type="common">Perkinsus atlanticus</name>
    <dbReference type="NCBI Taxonomy" id="32597"/>
    <lineage>
        <taxon>Eukaryota</taxon>
        <taxon>Sar</taxon>
        <taxon>Alveolata</taxon>
        <taxon>Perkinsozoa</taxon>
        <taxon>Perkinsea</taxon>
        <taxon>Perkinsida</taxon>
        <taxon>Perkinsidae</taxon>
        <taxon>Perkinsus</taxon>
    </lineage>
</organism>
<feature type="region of interest" description="Disordered" evidence="1">
    <location>
        <begin position="169"/>
        <end position="215"/>
    </location>
</feature>
<feature type="compositionally biased region" description="Basic and acidic residues" evidence="1">
    <location>
        <begin position="193"/>
        <end position="215"/>
    </location>
</feature>
<dbReference type="OMA" id="MGVDSEN"/>
<evidence type="ECO:0000313" key="2">
    <source>
        <dbReference type="EMBL" id="KAF4681181.1"/>
    </source>
</evidence>
<keyword evidence="3" id="KW-1185">Reference proteome</keyword>
<sequence>KRLLEEGAEAAVEDEDEEQKVAQTSRQAGEDARRALMDAMGVDSENEDNSGNDSDDDFLMVRDKTSEEKDEEDRDYKKWERGQLAKAANEGNEQILMERYFRDADETGENKLDDDDAFLRDYIMNKGWLEKESMQPNERDSDDSDNELDREDDFEREYNFRFEEDKGASLVGHSRTVTDSVRVKDDKRKRKRQEKEARKADEKAKRAEELKRLKNMKRQEIQRRLEVIAKVTGSSVPKLAESGEKLLDAEWDPQAHDQLMKETVLGDGYDEEEDTEESAEERTPEDGDESTAGFAND</sequence>
<proteinExistence type="predicted"/>
<dbReference type="EMBL" id="JABANO010040982">
    <property type="protein sequence ID" value="KAF4681181.1"/>
    <property type="molecule type" value="Genomic_DNA"/>
</dbReference>
<reference evidence="2 3" key="1">
    <citation type="submission" date="2020-04" db="EMBL/GenBank/DDBJ databases">
        <title>Perkinsus olseni comparative genomics.</title>
        <authorList>
            <person name="Bogema D.R."/>
        </authorList>
    </citation>
    <scope>NUCLEOTIDE SEQUENCE [LARGE SCALE GENOMIC DNA]</scope>
    <source>
        <strain evidence="2 3">ATCC PRA-207</strain>
    </source>
</reference>
<feature type="compositionally biased region" description="Acidic residues" evidence="1">
    <location>
        <begin position="140"/>
        <end position="152"/>
    </location>
</feature>
<dbReference type="GO" id="GO:0000447">
    <property type="term" value="P:endonucleolytic cleavage in ITS1 to separate SSU-rRNA from 5.8S rRNA and LSU-rRNA from tricistronic rRNA transcript (SSU-rRNA, 5.8S rRNA, LSU-rRNA)"/>
    <property type="evidence" value="ECO:0007669"/>
    <property type="project" value="TreeGrafter"/>
</dbReference>
<comment type="caution">
    <text evidence="2">The sequence shown here is derived from an EMBL/GenBank/DDBJ whole genome shotgun (WGS) entry which is preliminary data.</text>
</comment>
<feature type="non-terminal residue" evidence="2">
    <location>
        <position position="1"/>
    </location>
</feature>
<evidence type="ECO:0000313" key="3">
    <source>
        <dbReference type="Proteomes" id="UP000553632"/>
    </source>
</evidence>
<dbReference type="Pfam" id="PF05178">
    <property type="entry name" value="Kri1"/>
    <property type="match status" value="1"/>
</dbReference>
<feature type="compositionally biased region" description="Acidic residues" evidence="1">
    <location>
        <begin position="1"/>
        <end position="18"/>
    </location>
</feature>
<dbReference type="InterPro" id="IPR018034">
    <property type="entry name" value="Kri1"/>
</dbReference>
<dbReference type="AlphaFoldDB" id="A0A7J6NE31"/>
<dbReference type="GO" id="GO:0005730">
    <property type="term" value="C:nucleolus"/>
    <property type="evidence" value="ECO:0007669"/>
    <property type="project" value="TreeGrafter"/>
</dbReference>
<feature type="compositionally biased region" description="Acidic residues" evidence="1">
    <location>
        <begin position="268"/>
        <end position="279"/>
    </location>
</feature>
<dbReference type="PANTHER" id="PTHR14490">
    <property type="entry name" value="ZINC FINGER, ZZ TYPE"/>
    <property type="match status" value="1"/>
</dbReference>
<feature type="region of interest" description="Disordered" evidence="1">
    <location>
        <begin position="249"/>
        <end position="297"/>
    </location>
</feature>
<accession>A0A7J6NE31</accession>
<feature type="compositionally biased region" description="Basic and acidic residues" evidence="1">
    <location>
        <begin position="128"/>
        <end position="139"/>
    </location>
</feature>
<name>A0A7J6NE31_PEROL</name>
<feature type="compositionally biased region" description="Basic and acidic residues" evidence="1">
    <location>
        <begin position="74"/>
        <end position="83"/>
    </location>
</feature>
<feature type="region of interest" description="Disordered" evidence="1">
    <location>
        <begin position="1"/>
        <end position="91"/>
    </location>
</feature>
<dbReference type="GO" id="GO:0030686">
    <property type="term" value="C:90S preribosome"/>
    <property type="evidence" value="ECO:0007669"/>
    <property type="project" value="TreeGrafter"/>
</dbReference>